<evidence type="ECO:0000313" key="3">
    <source>
        <dbReference type="Proteomes" id="UP000729402"/>
    </source>
</evidence>
<accession>A0A8J5WX72</accession>
<sequence length="171" mass="18794">MISPRPALSSSSFRLPARGAAHAPVAAALPASPRAAAALRLVLPVRVRVRLRRRDAGPRVRLLLRRPRPPRRASAREIKDAYRRLARAATRTRPRTPPPTTSSASTPPTPRSPTPTSAPTTIASSSSPADAATARRCSAVLRRSPYRRRTWETDQAGEVSLCWRYKDSRNH</sequence>
<reference evidence="2" key="2">
    <citation type="submission" date="2021-02" db="EMBL/GenBank/DDBJ databases">
        <authorList>
            <person name="Kimball J.A."/>
            <person name="Haas M.W."/>
            <person name="Macchietto M."/>
            <person name="Kono T."/>
            <person name="Duquette J."/>
            <person name="Shao M."/>
        </authorList>
    </citation>
    <scope>NUCLEOTIDE SEQUENCE</scope>
    <source>
        <tissue evidence="2">Fresh leaf tissue</tissue>
    </source>
</reference>
<gene>
    <name evidence="2" type="ORF">GUJ93_ZPchr0013g37461</name>
</gene>
<protein>
    <submittedName>
        <fullName evidence="2">Uncharacterized protein</fullName>
    </submittedName>
</protein>
<proteinExistence type="predicted"/>
<feature type="compositionally biased region" description="Basic and acidic residues" evidence="1">
    <location>
        <begin position="74"/>
        <end position="83"/>
    </location>
</feature>
<dbReference type="EMBL" id="JAAALK010000079">
    <property type="protein sequence ID" value="KAG8096827.1"/>
    <property type="molecule type" value="Genomic_DNA"/>
</dbReference>
<feature type="compositionally biased region" description="Basic residues" evidence="1">
    <location>
        <begin position="84"/>
        <end position="94"/>
    </location>
</feature>
<keyword evidence="3" id="KW-1185">Reference proteome</keyword>
<name>A0A8J5WX72_ZIZPA</name>
<reference evidence="2" key="1">
    <citation type="journal article" date="2021" name="bioRxiv">
        <title>Whole Genome Assembly and Annotation of Northern Wild Rice, Zizania palustris L., Supports a Whole Genome Duplication in the Zizania Genus.</title>
        <authorList>
            <person name="Haas M."/>
            <person name="Kono T."/>
            <person name="Macchietto M."/>
            <person name="Millas R."/>
            <person name="McGilp L."/>
            <person name="Shao M."/>
            <person name="Duquette J."/>
            <person name="Hirsch C.N."/>
            <person name="Kimball J."/>
        </authorList>
    </citation>
    <scope>NUCLEOTIDE SEQUENCE</scope>
    <source>
        <tissue evidence="2">Fresh leaf tissue</tissue>
    </source>
</reference>
<feature type="region of interest" description="Disordered" evidence="1">
    <location>
        <begin position="62"/>
        <end position="136"/>
    </location>
</feature>
<comment type="caution">
    <text evidence="2">The sequence shown here is derived from an EMBL/GenBank/DDBJ whole genome shotgun (WGS) entry which is preliminary data.</text>
</comment>
<feature type="compositionally biased region" description="Low complexity" evidence="1">
    <location>
        <begin position="114"/>
        <end position="136"/>
    </location>
</feature>
<evidence type="ECO:0000256" key="1">
    <source>
        <dbReference type="SAM" id="MobiDB-lite"/>
    </source>
</evidence>
<evidence type="ECO:0000313" key="2">
    <source>
        <dbReference type="EMBL" id="KAG8096827.1"/>
    </source>
</evidence>
<dbReference type="Proteomes" id="UP000729402">
    <property type="component" value="Unassembled WGS sequence"/>
</dbReference>
<dbReference type="AlphaFoldDB" id="A0A8J5WX72"/>
<feature type="compositionally biased region" description="Basic residues" evidence="1">
    <location>
        <begin position="62"/>
        <end position="73"/>
    </location>
</feature>
<organism evidence="2 3">
    <name type="scientific">Zizania palustris</name>
    <name type="common">Northern wild rice</name>
    <dbReference type="NCBI Taxonomy" id="103762"/>
    <lineage>
        <taxon>Eukaryota</taxon>
        <taxon>Viridiplantae</taxon>
        <taxon>Streptophyta</taxon>
        <taxon>Embryophyta</taxon>
        <taxon>Tracheophyta</taxon>
        <taxon>Spermatophyta</taxon>
        <taxon>Magnoliopsida</taxon>
        <taxon>Liliopsida</taxon>
        <taxon>Poales</taxon>
        <taxon>Poaceae</taxon>
        <taxon>BOP clade</taxon>
        <taxon>Oryzoideae</taxon>
        <taxon>Oryzeae</taxon>
        <taxon>Zizaniinae</taxon>
        <taxon>Zizania</taxon>
    </lineage>
</organism>